<dbReference type="CDD" id="cd00590">
    <property type="entry name" value="RRM_SF"/>
    <property type="match status" value="1"/>
</dbReference>
<sequence>MYATDKMQHCENRFTLSKDTDTQECGHAMADFLREPGQMVVLQMIGPDACAKAVRAAAYLRQQYKIELDLYFTTAPEGVVAYDKGAAEEIWIGLEVAEGPPPFTALIDFEISSKTFPDKLAWAIASHLFRGESMRLTGIGPRSIIKMVTAVGIAAKWFDDNGRGVVLSRANSISVSLPPGKMYEGRKTDFSWATQISTRLVPTEQMKLVQEALASSTEAGSDAPLSELDELAKTLVLDSPQRHTEPGETSVMQGHGYSPQYIRKLRLIEGDVVPQAPEMLEAKNRFQIYDEIGKQLSAFFRVNVAVAVKLLPSGGDTQQLAKVIGNCLAREPGEIVVIETSNPSSLNRAVRAAAMVSQMERLFPLVLRFTGPPVDKESRSSDDIWVSMAAEPLPEEGVSVKDLHVAAKSSVSALAVAITNIVHDGDTAKLIGIGPENAFKMARAIAIAANHCTNPSIGPVGDLLCQANTVVLDPTTNAAPSQRGGKPFWGLQLLVRIRLKKRRKKVPLYPVLPYRRLRPSSLHHYPEVSKITGERINWYSKDPQSGYEGAKMFGPHTIELDGMPMGRTPEYMQERLRRFFSKFGVVKICRAVPHELDPYQCQGKAYVTFRDRRSVFRALKAPLKFPASLHDKFVRMRDLDTDKRNDPLYLVKSEHNNRELVSVARQLHRVLLSDGPRPLSTVWQGVTEQEFKTERLRTANHCVMQRFGSWKDFLESEGMNHIVHCDGRTVWAKPMTPVRLEKQLLQLSIELSKKLKAECSVRWRQGREHIPLPEHTRFLMRKWDHHEKLAWCLQTMSHNHFYQRVYDPKLIAKWRIKRERNMVRNKAREEKRLESQRMAALEAA</sequence>
<feature type="coiled-coil region" evidence="3">
    <location>
        <begin position="816"/>
        <end position="844"/>
    </location>
</feature>
<dbReference type="InterPro" id="IPR035979">
    <property type="entry name" value="RBD_domain_sf"/>
</dbReference>
<keyword evidence="1 2" id="KW-0694">RNA-binding</keyword>
<accession>A0A7J6LNH6</accession>
<dbReference type="InterPro" id="IPR012677">
    <property type="entry name" value="Nucleotide-bd_a/b_plait_sf"/>
</dbReference>
<evidence type="ECO:0000256" key="3">
    <source>
        <dbReference type="SAM" id="Coils"/>
    </source>
</evidence>
<dbReference type="Gene3D" id="3.30.70.330">
    <property type="match status" value="1"/>
</dbReference>
<evidence type="ECO:0000256" key="1">
    <source>
        <dbReference type="ARBA" id="ARBA00022884"/>
    </source>
</evidence>
<dbReference type="Gene3D" id="3.30.110.20">
    <property type="entry name" value="Alba-like domain"/>
    <property type="match status" value="3"/>
</dbReference>
<keyword evidence="3" id="KW-0175">Coiled coil</keyword>
<dbReference type="InterPro" id="IPR036882">
    <property type="entry name" value="Alba-like_dom_sf"/>
</dbReference>
<evidence type="ECO:0000259" key="4">
    <source>
        <dbReference type="PROSITE" id="PS50102"/>
    </source>
</evidence>
<evidence type="ECO:0000313" key="6">
    <source>
        <dbReference type="Proteomes" id="UP000572268"/>
    </source>
</evidence>
<evidence type="ECO:0000256" key="2">
    <source>
        <dbReference type="PROSITE-ProRule" id="PRU00176"/>
    </source>
</evidence>
<dbReference type="SUPFAM" id="SSF54928">
    <property type="entry name" value="RNA-binding domain, RBD"/>
    <property type="match status" value="1"/>
</dbReference>
<dbReference type="EMBL" id="JABANN010000374">
    <property type="protein sequence ID" value="KAF4660848.1"/>
    <property type="molecule type" value="Genomic_DNA"/>
</dbReference>
<dbReference type="AlphaFoldDB" id="A0A7J6LNH6"/>
<gene>
    <name evidence="5" type="ORF">FOL46_005966</name>
</gene>
<dbReference type="Pfam" id="PF00076">
    <property type="entry name" value="RRM_1"/>
    <property type="match status" value="1"/>
</dbReference>
<dbReference type="InterPro" id="IPR000504">
    <property type="entry name" value="RRM_dom"/>
</dbReference>
<dbReference type="PROSITE" id="PS50102">
    <property type="entry name" value="RRM"/>
    <property type="match status" value="1"/>
</dbReference>
<comment type="caution">
    <text evidence="5">The sequence shown here is derived from an EMBL/GenBank/DDBJ whole genome shotgun (WGS) entry which is preliminary data.</text>
</comment>
<evidence type="ECO:0000313" key="5">
    <source>
        <dbReference type="EMBL" id="KAF4660848.1"/>
    </source>
</evidence>
<protein>
    <recommendedName>
        <fullName evidence="4">RRM domain-containing protein</fullName>
    </recommendedName>
</protein>
<feature type="domain" description="RRM" evidence="4">
    <location>
        <begin position="556"/>
        <end position="646"/>
    </location>
</feature>
<dbReference type="Proteomes" id="UP000572268">
    <property type="component" value="Unassembled WGS sequence"/>
</dbReference>
<organism evidence="5 6">
    <name type="scientific">Perkinsus olseni</name>
    <name type="common">Perkinsus atlanticus</name>
    <dbReference type="NCBI Taxonomy" id="32597"/>
    <lineage>
        <taxon>Eukaryota</taxon>
        <taxon>Sar</taxon>
        <taxon>Alveolata</taxon>
        <taxon>Perkinsozoa</taxon>
        <taxon>Perkinsea</taxon>
        <taxon>Perkinsida</taxon>
        <taxon>Perkinsidae</taxon>
        <taxon>Perkinsus</taxon>
    </lineage>
</organism>
<reference evidence="5 6" key="1">
    <citation type="submission" date="2020-04" db="EMBL/GenBank/DDBJ databases">
        <title>Perkinsus olseni comparative genomics.</title>
        <authorList>
            <person name="Bogema D.R."/>
        </authorList>
    </citation>
    <scope>NUCLEOTIDE SEQUENCE [LARGE SCALE GENOMIC DNA]</scope>
    <source>
        <strain evidence="5">ATCC PRA-31</strain>
    </source>
</reference>
<dbReference type="GO" id="GO:0003723">
    <property type="term" value="F:RNA binding"/>
    <property type="evidence" value="ECO:0007669"/>
    <property type="project" value="UniProtKB-UniRule"/>
</dbReference>
<proteinExistence type="predicted"/>
<name>A0A7J6LNH6_PEROL</name>